<dbReference type="SUPFAM" id="SSF48403">
    <property type="entry name" value="Ankyrin repeat"/>
    <property type="match status" value="1"/>
</dbReference>
<evidence type="ECO:0000256" key="5">
    <source>
        <dbReference type="ARBA" id="ARBA00023043"/>
    </source>
</evidence>
<dbReference type="Proteomes" id="UP001652623">
    <property type="component" value="Chromosome 8"/>
</dbReference>
<evidence type="ECO:0000259" key="9">
    <source>
        <dbReference type="Pfam" id="PF13962"/>
    </source>
</evidence>
<evidence type="ECO:0000256" key="4">
    <source>
        <dbReference type="ARBA" id="ARBA00022989"/>
    </source>
</evidence>
<proteinExistence type="predicted"/>
<comment type="subcellular location">
    <subcellularLocation>
        <location evidence="1">Membrane</location>
        <topology evidence="1">Multi-pass membrane protein</topology>
    </subcellularLocation>
</comment>
<keyword evidence="6 8" id="KW-0472">Membrane</keyword>
<gene>
    <name evidence="11" type="primary">LOC125421314</name>
</gene>
<evidence type="ECO:0000313" key="10">
    <source>
        <dbReference type="Proteomes" id="UP001652623"/>
    </source>
</evidence>
<keyword evidence="4 8" id="KW-1133">Transmembrane helix</keyword>
<keyword evidence="3" id="KW-0677">Repeat</keyword>
<accession>A0ABM4AFN6</accession>
<evidence type="ECO:0000256" key="1">
    <source>
        <dbReference type="ARBA" id="ARBA00004141"/>
    </source>
</evidence>
<evidence type="ECO:0000256" key="3">
    <source>
        <dbReference type="ARBA" id="ARBA00022737"/>
    </source>
</evidence>
<feature type="transmembrane region" description="Helical" evidence="8">
    <location>
        <begin position="359"/>
        <end position="385"/>
    </location>
</feature>
<reference evidence="11" key="1">
    <citation type="submission" date="2025-08" db="UniProtKB">
        <authorList>
            <consortium name="RefSeq"/>
        </authorList>
    </citation>
    <scope>IDENTIFICATION</scope>
    <source>
        <tissue evidence="11">Seedling</tissue>
    </source>
</reference>
<dbReference type="Pfam" id="PF12796">
    <property type="entry name" value="Ank_2"/>
    <property type="match status" value="1"/>
</dbReference>
<feature type="compositionally biased region" description="Basic and acidic residues" evidence="7">
    <location>
        <begin position="205"/>
        <end position="223"/>
    </location>
</feature>
<organism evidence="10 11">
    <name type="scientific">Ziziphus jujuba</name>
    <name type="common">Chinese jujube</name>
    <name type="synonym">Ziziphus sativa</name>
    <dbReference type="NCBI Taxonomy" id="326968"/>
    <lineage>
        <taxon>Eukaryota</taxon>
        <taxon>Viridiplantae</taxon>
        <taxon>Streptophyta</taxon>
        <taxon>Embryophyta</taxon>
        <taxon>Tracheophyta</taxon>
        <taxon>Spermatophyta</taxon>
        <taxon>Magnoliopsida</taxon>
        <taxon>eudicotyledons</taxon>
        <taxon>Gunneridae</taxon>
        <taxon>Pentapetalae</taxon>
        <taxon>rosids</taxon>
        <taxon>fabids</taxon>
        <taxon>Rosales</taxon>
        <taxon>Rhamnaceae</taxon>
        <taxon>Paliureae</taxon>
        <taxon>Ziziphus</taxon>
    </lineage>
</organism>
<feature type="transmembrane region" description="Helical" evidence="8">
    <location>
        <begin position="332"/>
        <end position="352"/>
    </location>
</feature>
<dbReference type="Gene3D" id="1.25.40.20">
    <property type="entry name" value="Ankyrin repeat-containing domain"/>
    <property type="match status" value="1"/>
</dbReference>
<evidence type="ECO:0000256" key="6">
    <source>
        <dbReference type="ARBA" id="ARBA00023136"/>
    </source>
</evidence>
<keyword evidence="5" id="KW-0040">ANK repeat</keyword>
<feature type="transmembrane region" description="Helical" evidence="8">
    <location>
        <begin position="409"/>
        <end position="435"/>
    </location>
</feature>
<feature type="compositionally biased region" description="Basic and acidic residues" evidence="7">
    <location>
        <begin position="230"/>
        <end position="253"/>
    </location>
</feature>
<name>A0ABM4AFN6_ZIZJJ</name>
<dbReference type="PANTHER" id="PTHR24186">
    <property type="entry name" value="PROTEIN PHOSPHATASE 1 REGULATORY SUBUNIT"/>
    <property type="match status" value="1"/>
</dbReference>
<dbReference type="InterPro" id="IPR036770">
    <property type="entry name" value="Ankyrin_rpt-contain_sf"/>
</dbReference>
<dbReference type="RefSeq" id="XP_060675546.1">
    <property type="nucleotide sequence ID" value="XM_060819563.1"/>
</dbReference>
<evidence type="ECO:0000256" key="2">
    <source>
        <dbReference type="ARBA" id="ARBA00022692"/>
    </source>
</evidence>
<evidence type="ECO:0000256" key="7">
    <source>
        <dbReference type="SAM" id="MobiDB-lite"/>
    </source>
</evidence>
<dbReference type="InterPro" id="IPR026961">
    <property type="entry name" value="PGG_dom"/>
</dbReference>
<dbReference type="InterPro" id="IPR002110">
    <property type="entry name" value="Ankyrin_rpt"/>
</dbReference>
<dbReference type="PANTHER" id="PTHR24186:SF50">
    <property type="entry name" value="ANKYRIN REPEAT-CONTAINING PROTEIN ITN1-LIKE ISOFORM X1"/>
    <property type="match status" value="1"/>
</dbReference>
<feature type="region of interest" description="Disordered" evidence="7">
    <location>
        <begin position="205"/>
        <end position="253"/>
    </location>
</feature>
<dbReference type="Pfam" id="PF13962">
    <property type="entry name" value="PGG"/>
    <property type="match status" value="1"/>
</dbReference>
<keyword evidence="2 8" id="KW-0812">Transmembrane</keyword>
<sequence>MGCTDFGLQVVKKLQALTLEQADDCGWTPLHYAAHIGNEVLVKRFLNKDSKRLPFSKNTEGMSALHIVAKKGQDAVIRVLMESCPEVCELLDKNSRTALHIAVESRKIMVVKFFQEWAMAFQDLINLKDNKGNIALHVAATVVDFHILRILTNDSRIDKGATNKDKKTFVDIILSNKELQDTVILKIMVSLEIEIILPPRSEQKLDTRKMNEAESKEKKKDEIHIEEDEAGCKRQTNEAESKEKKKDEIQVEENKEAGWKQFEKMVMVSSDKKKPSKDGGGFENRMKDFSEVNLLVATILAAATFEAALEMPGGYNDQGLPVLNRSGEFRQFLYYDQLAFGLSPASLLLHSFLMLFRKLFLVTLLPVAWTAYLTMGSFCMMVFAFDHGINIVFPTTENHNMYKTYKDDYYIVANGTPILSICFFIFVILPSLLLAKFCARARRFEPRNSVRSRFGLWS</sequence>
<evidence type="ECO:0000313" key="11">
    <source>
        <dbReference type="RefSeq" id="XP_060675546.1"/>
    </source>
</evidence>
<keyword evidence="10" id="KW-1185">Reference proteome</keyword>
<dbReference type="GeneID" id="125421314"/>
<protein>
    <submittedName>
        <fullName evidence="11">Ankyrin repeat-containing protein At5g02620-like</fullName>
    </submittedName>
</protein>
<dbReference type="SMART" id="SM00248">
    <property type="entry name" value="ANK"/>
    <property type="match status" value="4"/>
</dbReference>
<feature type="domain" description="PGG" evidence="9">
    <location>
        <begin position="284"/>
        <end position="389"/>
    </location>
</feature>
<evidence type="ECO:0000256" key="8">
    <source>
        <dbReference type="SAM" id="Phobius"/>
    </source>
</evidence>